<dbReference type="OrthoDB" id="9795206at2"/>
<dbReference type="Gene3D" id="3.40.630.30">
    <property type="match status" value="1"/>
</dbReference>
<evidence type="ECO:0000259" key="1">
    <source>
        <dbReference type="PROSITE" id="PS51186"/>
    </source>
</evidence>
<protein>
    <submittedName>
        <fullName evidence="2">N-acetyltransferase</fullName>
    </submittedName>
</protein>
<dbReference type="PANTHER" id="PTHR43415">
    <property type="entry name" value="SPERMIDINE N(1)-ACETYLTRANSFERASE"/>
    <property type="match status" value="1"/>
</dbReference>
<dbReference type="EMBL" id="QXXA01000006">
    <property type="protein sequence ID" value="NBI06554.1"/>
    <property type="molecule type" value="Genomic_DNA"/>
</dbReference>
<keyword evidence="2" id="KW-0808">Transferase</keyword>
<sequence length="229" mass="27799">MSVYSNRLKIEELKLDDVYQMNNWGRHGSLLFKDYNFPNMNDKQIFDWYKFKVKNKNKKSYSIKLTSGKLIGYLTIREIKRFRKISTLGLVLDPNYMNNGYGTESLIIFLNYYFQNLKMKKMILQVAKFNKRAIRCYEKCGFRLLTEYYDCMDIQDIDLYRELPKEQVTDNFKVRNGIKYMGFYKMEIAYKEYKKRTKDISQNVYNFVDMWKRFKASPQYIDNNNLKNT</sequence>
<evidence type="ECO:0000313" key="3">
    <source>
        <dbReference type="Proteomes" id="UP000467132"/>
    </source>
</evidence>
<feature type="domain" description="N-acetyltransferase" evidence="1">
    <location>
        <begin position="8"/>
        <end position="164"/>
    </location>
</feature>
<dbReference type="AlphaFoldDB" id="A0A845QX39"/>
<dbReference type="InterPro" id="IPR016181">
    <property type="entry name" value="Acyl_CoA_acyltransferase"/>
</dbReference>
<organism evidence="2 3">
    <name type="scientific">Senegalia massiliensis</name>
    <dbReference type="NCBI Taxonomy" id="1720316"/>
    <lineage>
        <taxon>Bacteria</taxon>
        <taxon>Bacillati</taxon>
        <taxon>Bacillota</taxon>
        <taxon>Clostridia</taxon>
        <taxon>Eubacteriales</taxon>
        <taxon>Clostridiaceae</taxon>
        <taxon>Senegalia</taxon>
    </lineage>
</organism>
<reference evidence="2 3" key="1">
    <citation type="submission" date="2018-08" db="EMBL/GenBank/DDBJ databases">
        <title>Murine metabolic-syndrome-specific gut microbial biobank.</title>
        <authorList>
            <person name="Liu C."/>
        </authorList>
    </citation>
    <scope>NUCLEOTIDE SEQUENCE [LARGE SCALE GENOMIC DNA]</scope>
    <source>
        <strain evidence="2 3">583</strain>
    </source>
</reference>
<proteinExistence type="predicted"/>
<accession>A0A845QX39</accession>
<evidence type="ECO:0000313" key="2">
    <source>
        <dbReference type="EMBL" id="NBI06554.1"/>
    </source>
</evidence>
<dbReference type="PROSITE" id="PS51186">
    <property type="entry name" value="GNAT"/>
    <property type="match status" value="1"/>
</dbReference>
<dbReference type="Proteomes" id="UP000467132">
    <property type="component" value="Unassembled WGS sequence"/>
</dbReference>
<dbReference type="InterPro" id="IPR000182">
    <property type="entry name" value="GNAT_dom"/>
</dbReference>
<name>A0A845QX39_9CLOT</name>
<dbReference type="RefSeq" id="WP_160197027.1">
    <property type="nucleotide sequence ID" value="NZ_QXXA01000006.1"/>
</dbReference>
<dbReference type="Pfam" id="PF13302">
    <property type="entry name" value="Acetyltransf_3"/>
    <property type="match status" value="1"/>
</dbReference>
<dbReference type="SUPFAM" id="SSF55729">
    <property type="entry name" value="Acyl-CoA N-acyltransferases (Nat)"/>
    <property type="match status" value="1"/>
</dbReference>
<gene>
    <name evidence="2" type="ORF">D3Z33_06730</name>
</gene>
<keyword evidence="3" id="KW-1185">Reference proteome</keyword>
<dbReference type="GO" id="GO:0016747">
    <property type="term" value="F:acyltransferase activity, transferring groups other than amino-acyl groups"/>
    <property type="evidence" value="ECO:0007669"/>
    <property type="project" value="InterPro"/>
</dbReference>
<dbReference type="PANTHER" id="PTHR43415:SF3">
    <property type="entry name" value="GNAT-FAMILY ACETYLTRANSFERASE"/>
    <property type="match status" value="1"/>
</dbReference>
<comment type="caution">
    <text evidence="2">The sequence shown here is derived from an EMBL/GenBank/DDBJ whole genome shotgun (WGS) entry which is preliminary data.</text>
</comment>